<keyword evidence="2" id="KW-1185">Reference proteome</keyword>
<protein>
    <submittedName>
        <fullName evidence="1">Uncharacterized protein</fullName>
    </submittedName>
</protein>
<reference evidence="1 2" key="1">
    <citation type="journal article" date="2013" name="Genome Announc.">
        <title>Draft Genome Sequence of the Psychrophilic and Alkaliphilic Rhodonellum psychrophilum Strain GCM71T.</title>
        <authorList>
            <person name="Hauptmann A.L."/>
            <person name="Glaring M.A."/>
            <person name="Hallin P.F."/>
            <person name="Prieme A."/>
            <person name="Stougaard P."/>
        </authorList>
    </citation>
    <scope>NUCLEOTIDE SEQUENCE [LARGE SCALE GENOMIC DNA]</scope>
    <source>
        <strain evidence="1 2">GCM71</strain>
    </source>
</reference>
<sequence length="32" mass="3937">MQERKAVFQFKEKTYSIPSDLRYLLNIFIWGN</sequence>
<dbReference type="Proteomes" id="UP000016843">
    <property type="component" value="Unassembled WGS sequence"/>
</dbReference>
<dbReference type="AlphaFoldDB" id="U5BS17"/>
<evidence type="ECO:0000313" key="2">
    <source>
        <dbReference type="Proteomes" id="UP000016843"/>
    </source>
</evidence>
<accession>U5BS17</accession>
<comment type="caution">
    <text evidence="1">The sequence shown here is derived from an EMBL/GenBank/DDBJ whole genome shotgun (WGS) entry which is preliminary data.</text>
</comment>
<proteinExistence type="predicted"/>
<evidence type="ECO:0000313" key="1">
    <source>
        <dbReference type="EMBL" id="ERM80698.1"/>
    </source>
</evidence>
<dbReference type="EMBL" id="AWXR01000081">
    <property type="protein sequence ID" value="ERM80698.1"/>
    <property type="molecule type" value="Genomic_DNA"/>
</dbReference>
<gene>
    <name evidence="1" type="ORF">P872_21395</name>
</gene>
<organism evidence="1 2">
    <name type="scientific">Rhodonellum psychrophilum GCM71 = DSM 17998</name>
    <dbReference type="NCBI Taxonomy" id="1123057"/>
    <lineage>
        <taxon>Bacteria</taxon>
        <taxon>Pseudomonadati</taxon>
        <taxon>Bacteroidota</taxon>
        <taxon>Cytophagia</taxon>
        <taxon>Cytophagales</taxon>
        <taxon>Cytophagaceae</taxon>
        <taxon>Rhodonellum</taxon>
    </lineage>
</organism>
<name>U5BS17_9BACT</name>